<dbReference type="Proteomes" id="UP001327560">
    <property type="component" value="Chromosome 8"/>
</dbReference>
<gene>
    <name evidence="2" type="ORF">Cni_G27124</name>
</gene>
<protein>
    <submittedName>
        <fullName evidence="2">Zinc finger BED domain-containing protein RICESLEEPER 2-like</fullName>
    </submittedName>
</protein>
<sequence length="247" mass="28067">MEVEQKRIDEASSTKEGESRKADEVEAPLPKKIASSKMSIVWTHFEKIYDVQGVRKGNHKGDAMTSELKKVLKEWGIERVFSISADNASSNQKMIDTLRKKIKVTKKVMAGVVQKGLNDVKTSVTKIRNAVKYVRSAPARLKKFKEFVDSEALDPRKKFEYMEDVLQQIYGDKKGKHLFDGVKITMSELFDEYKKKLQHDPSSSLITQPTSVSTEMKKFNQKDSQGTQSSVNMKVSSSNMDIIDLHE</sequence>
<feature type="compositionally biased region" description="Polar residues" evidence="1">
    <location>
        <begin position="201"/>
        <end position="214"/>
    </location>
</feature>
<dbReference type="SUPFAM" id="SSF53098">
    <property type="entry name" value="Ribonuclease H-like"/>
    <property type="match status" value="1"/>
</dbReference>
<name>A0AAQ3QRV2_9LILI</name>
<feature type="region of interest" description="Disordered" evidence="1">
    <location>
        <begin position="201"/>
        <end position="233"/>
    </location>
</feature>
<dbReference type="InterPro" id="IPR012337">
    <property type="entry name" value="RNaseH-like_sf"/>
</dbReference>
<dbReference type="InterPro" id="IPR052035">
    <property type="entry name" value="ZnF_BED_domain_contain"/>
</dbReference>
<proteinExistence type="predicted"/>
<dbReference type="AlphaFoldDB" id="A0AAQ3QRV2"/>
<feature type="region of interest" description="Disordered" evidence="1">
    <location>
        <begin position="1"/>
        <end position="28"/>
    </location>
</feature>
<reference evidence="2 3" key="1">
    <citation type="submission" date="2023-10" db="EMBL/GenBank/DDBJ databases">
        <title>Chromosome-scale genome assembly provides insights into flower coloration mechanisms of Canna indica.</title>
        <authorList>
            <person name="Li C."/>
        </authorList>
    </citation>
    <scope>NUCLEOTIDE SEQUENCE [LARGE SCALE GENOMIC DNA]</scope>
    <source>
        <tissue evidence="2">Flower</tissue>
    </source>
</reference>
<evidence type="ECO:0000256" key="1">
    <source>
        <dbReference type="SAM" id="MobiDB-lite"/>
    </source>
</evidence>
<evidence type="ECO:0000313" key="3">
    <source>
        <dbReference type="Proteomes" id="UP001327560"/>
    </source>
</evidence>
<keyword evidence="3" id="KW-1185">Reference proteome</keyword>
<dbReference type="PANTHER" id="PTHR46481">
    <property type="entry name" value="ZINC FINGER BED DOMAIN-CONTAINING PROTEIN 4"/>
    <property type="match status" value="1"/>
</dbReference>
<accession>A0AAQ3QRV2</accession>
<feature type="compositionally biased region" description="Basic and acidic residues" evidence="1">
    <location>
        <begin position="1"/>
        <end position="24"/>
    </location>
</feature>
<evidence type="ECO:0000313" key="2">
    <source>
        <dbReference type="EMBL" id="WOL18330.1"/>
    </source>
</evidence>
<dbReference type="PANTHER" id="PTHR46481:SF7">
    <property type="entry name" value="ZINC FINGER BED DOMAIN-CONTAINING PROTEIN RICESLEEPER 2-LIKE"/>
    <property type="match status" value="1"/>
</dbReference>
<dbReference type="EMBL" id="CP136897">
    <property type="protein sequence ID" value="WOL18330.1"/>
    <property type="molecule type" value="Genomic_DNA"/>
</dbReference>
<organism evidence="2 3">
    <name type="scientific">Canna indica</name>
    <name type="common">Indian-shot</name>
    <dbReference type="NCBI Taxonomy" id="4628"/>
    <lineage>
        <taxon>Eukaryota</taxon>
        <taxon>Viridiplantae</taxon>
        <taxon>Streptophyta</taxon>
        <taxon>Embryophyta</taxon>
        <taxon>Tracheophyta</taxon>
        <taxon>Spermatophyta</taxon>
        <taxon>Magnoliopsida</taxon>
        <taxon>Liliopsida</taxon>
        <taxon>Zingiberales</taxon>
        <taxon>Cannaceae</taxon>
        <taxon>Canna</taxon>
    </lineage>
</organism>